<reference evidence="16 17" key="1">
    <citation type="journal article" date="2020" name="G3 (Bethesda)">
        <title>Improved Reference Genome for Cyclotella cryptica CCMP332, a Model for Cell Wall Morphogenesis, Salinity Adaptation, and Lipid Production in Diatoms (Bacillariophyta).</title>
        <authorList>
            <person name="Roberts W.R."/>
            <person name="Downey K.M."/>
            <person name="Ruck E.C."/>
            <person name="Traller J.C."/>
            <person name="Alverson A.J."/>
        </authorList>
    </citation>
    <scope>NUCLEOTIDE SEQUENCE [LARGE SCALE GENOMIC DNA]</scope>
    <source>
        <strain evidence="16 17">CCMP332</strain>
    </source>
</reference>
<keyword evidence="9 12" id="KW-0808">Transferase</keyword>
<feature type="domain" description="Quinolinate phosphoribosyl transferase N-terminal" evidence="15">
    <location>
        <begin position="53"/>
        <end position="134"/>
    </location>
</feature>
<evidence type="ECO:0000256" key="10">
    <source>
        <dbReference type="ARBA" id="ARBA00033102"/>
    </source>
</evidence>
<gene>
    <name evidence="16" type="ORF">HJC23_011662</name>
</gene>
<keyword evidence="8 12" id="KW-0328">Glycosyltransferase</keyword>
<keyword evidence="7 12" id="KW-0662">Pyridine nucleotide biosynthesis</keyword>
<dbReference type="InterPro" id="IPR037128">
    <property type="entry name" value="Quinolinate_PRibosylTase_N_sf"/>
</dbReference>
<evidence type="ECO:0000256" key="9">
    <source>
        <dbReference type="ARBA" id="ARBA00022679"/>
    </source>
</evidence>
<dbReference type="PANTHER" id="PTHR32179">
    <property type="entry name" value="NICOTINATE-NUCLEOTIDE PYROPHOSPHORYLASE [CARBOXYLATING]"/>
    <property type="match status" value="1"/>
</dbReference>
<evidence type="ECO:0000256" key="4">
    <source>
        <dbReference type="ARBA" id="ARBA00011218"/>
    </source>
</evidence>
<dbReference type="GO" id="GO:0019363">
    <property type="term" value="P:pyridine nucleotide biosynthetic process"/>
    <property type="evidence" value="ECO:0007669"/>
    <property type="project" value="UniProtKB-KW"/>
</dbReference>
<dbReference type="PIRSF" id="PIRSF006250">
    <property type="entry name" value="NadC_ModD"/>
    <property type="match status" value="1"/>
</dbReference>
<dbReference type="NCBIfam" id="TIGR00078">
    <property type="entry name" value="nadC"/>
    <property type="match status" value="1"/>
</dbReference>
<evidence type="ECO:0000256" key="3">
    <source>
        <dbReference type="ARBA" id="ARBA00009400"/>
    </source>
</evidence>
<comment type="function">
    <text evidence="1 12">Involved in the catabolism of quinolinic acid (QA).</text>
</comment>
<dbReference type="InterPro" id="IPR004393">
    <property type="entry name" value="NadC"/>
</dbReference>
<evidence type="ECO:0000256" key="7">
    <source>
        <dbReference type="ARBA" id="ARBA00022642"/>
    </source>
</evidence>
<evidence type="ECO:0000256" key="8">
    <source>
        <dbReference type="ARBA" id="ARBA00022676"/>
    </source>
</evidence>
<organism evidence="16 17">
    <name type="scientific">Cyclotella cryptica</name>
    <dbReference type="NCBI Taxonomy" id="29204"/>
    <lineage>
        <taxon>Eukaryota</taxon>
        <taxon>Sar</taxon>
        <taxon>Stramenopiles</taxon>
        <taxon>Ochrophyta</taxon>
        <taxon>Bacillariophyta</taxon>
        <taxon>Coscinodiscophyceae</taxon>
        <taxon>Thalassiosirophycidae</taxon>
        <taxon>Stephanodiscales</taxon>
        <taxon>Stephanodiscaceae</taxon>
        <taxon>Cyclotella</taxon>
    </lineage>
</organism>
<name>A0ABD3NUP8_9STRA</name>
<evidence type="ECO:0000313" key="16">
    <source>
        <dbReference type="EMBL" id="KAL3778566.1"/>
    </source>
</evidence>
<comment type="caution">
    <text evidence="16">The sequence shown here is derived from an EMBL/GenBank/DDBJ whole genome shotgun (WGS) entry which is preliminary data.</text>
</comment>
<feature type="region of interest" description="Disordered" evidence="13">
    <location>
        <begin position="1"/>
        <end position="20"/>
    </location>
</feature>
<protein>
    <recommendedName>
        <fullName evidence="6 12">Nicotinate-nucleotide pyrophosphorylase [carboxylating]</fullName>
        <ecNumber evidence="5 12">2.4.2.19</ecNumber>
    </recommendedName>
    <alternativeName>
        <fullName evidence="10 12">Quinolinate phosphoribosyltransferase [decarboxylating]</fullName>
    </alternativeName>
</protein>
<evidence type="ECO:0000256" key="2">
    <source>
        <dbReference type="ARBA" id="ARBA00004893"/>
    </source>
</evidence>
<feature type="domain" description="Quinolinate phosphoribosyl transferase C-terminal" evidence="14">
    <location>
        <begin position="136"/>
        <end position="306"/>
    </location>
</feature>
<dbReference type="Pfam" id="PF02749">
    <property type="entry name" value="QRPTase_N"/>
    <property type="match status" value="1"/>
</dbReference>
<dbReference type="Gene3D" id="3.20.20.70">
    <property type="entry name" value="Aldolase class I"/>
    <property type="match status" value="1"/>
</dbReference>
<evidence type="ECO:0000256" key="12">
    <source>
        <dbReference type="PIRNR" id="PIRNR006250"/>
    </source>
</evidence>
<evidence type="ECO:0000259" key="14">
    <source>
        <dbReference type="Pfam" id="PF01729"/>
    </source>
</evidence>
<dbReference type="AlphaFoldDB" id="A0ABD3NUP8"/>
<comment type="subunit">
    <text evidence="4 12">Hexamer formed by 3 homodimers.</text>
</comment>
<proteinExistence type="inferred from homology"/>
<keyword evidence="17" id="KW-1185">Reference proteome</keyword>
<evidence type="ECO:0000256" key="11">
    <source>
        <dbReference type="ARBA" id="ARBA00047445"/>
    </source>
</evidence>
<comment type="catalytic activity">
    <reaction evidence="11 12">
        <text>nicotinate beta-D-ribonucleotide + CO2 + diphosphate = quinolinate + 5-phospho-alpha-D-ribose 1-diphosphate + 2 H(+)</text>
        <dbReference type="Rhea" id="RHEA:12733"/>
        <dbReference type="ChEBI" id="CHEBI:15378"/>
        <dbReference type="ChEBI" id="CHEBI:16526"/>
        <dbReference type="ChEBI" id="CHEBI:29959"/>
        <dbReference type="ChEBI" id="CHEBI:33019"/>
        <dbReference type="ChEBI" id="CHEBI:57502"/>
        <dbReference type="ChEBI" id="CHEBI:58017"/>
        <dbReference type="EC" id="2.4.2.19"/>
    </reaction>
</comment>
<comment type="pathway">
    <text evidence="2 12">Cofactor biosynthesis; NAD(+) biosynthesis; nicotinate D-ribonucleotide from quinolinate: step 1/1.</text>
</comment>
<dbReference type="InterPro" id="IPR036068">
    <property type="entry name" value="Nicotinate_pribotase-like_C"/>
</dbReference>
<dbReference type="InterPro" id="IPR027277">
    <property type="entry name" value="NadC/ModD"/>
</dbReference>
<dbReference type="InterPro" id="IPR013785">
    <property type="entry name" value="Aldolase_TIM"/>
</dbReference>
<dbReference type="EC" id="2.4.2.19" evidence="5 12"/>
<dbReference type="PANTHER" id="PTHR32179:SF3">
    <property type="entry name" value="NICOTINATE-NUCLEOTIDE PYROPHOSPHORYLASE [CARBOXYLATING]"/>
    <property type="match status" value="1"/>
</dbReference>
<dbReference type="Proteomes" id="UP001516023">
    <property type="component" value="Unassembled WGS sequence"/>
</dbReference>
<evidence type="ECO:0000256" key="13">
    <source>
        <dbReference type="SAM" id="MobiDB-lite"/>
    </source>
</evidence>
<dbReference type="GO" id="GO:0004514">
    <property type="term" value="F:nicotinate-nucleotide diphosphorylase (carboxylating) activity"/>
    <property type="evidence" value="ECO:0007669"/>
    <property type="project" value="UniProtKB-EC"/>
</dbReference>
<dbReference type="EMBL" id="JABMIG020000428">
    <property type="protein sequence ID" value="KAL3778566.1"/>
    <property type="molecule type" value="Genomic_DNA"/>
</dbReference>
<evidence type="ECO:0000259" key="15">
    <source>
        <dbReference type="Pfam" id="PF02749"/>
    </source>
</evidence>
<dbReference type="Pfam" id="PF01729">
    <property type="entry name" value="QRPTase_C"/>
    <property type="match status" value="1"/>
</dbReference>
<evidence type="ECO:0000256" key="5">
    <source>
        <dbReference type="ARBA" id="ARBA00011944"/>
    </source>
</evidence>
<evidence type="ECO:0000313" key="17">
    <source>
        <dbReference type="Proteomes" id="UP001516023"/>
    </source>
</evidence>
<dbReference type="CDD" id="cd01572">
    <property type="entry name" value="QPRTase"/>
    <property type="match status" value="1"/>
</dbReference>
<evidence type="ECO:0000256" key="1">
    <source>
        <dbReference type="ARBA" id="ARBA00003237"/>
    </source>
</evidence>
<dbReference type="InterPro" id="IPR022412">
    <property type="entry name" value="Quinolinate_PRibosylTrfase_N"/>
</dbReference>
<dbReference type="FunFam" id="3.20.20.70:FF:000090">
    <property type="entry name" value="Nicotinate-nucleotide pyrophosphorylase [carboxylating]"/>
    <property type="match status" value="1"/>
</dbReference>
<evidence type="ECO:0000256" key="6">
    <source>
        <dbReference type="ARBA" id="ARBA00020990"/>
    </source>
</evidence>
<accession>A0ABD3NUP8</accession>
<dbReference type="SUPFAM" id="SSF54675">
    <property type="entry name" value="Nicotinate/Quinolinate PRTase N-terminal domain-like"/>
    <property type="match status" value="1"/>
</dbReference>
<dbReference type="SUPFAM" id="SSF51690">
    <property type="entry name" value="Nicotinate/Quinolinate PRTase C-terminal domain-like"/>
    <property type="match status" value="1"/>
</dbReference>
<dbReference type="Gene3D" id="3.90.1170.20">
    <property type="entry name" value="Quinolinate phosphoribosyl transferase, N-terminal domain"/>
    <property type="match status" value="1"/>
</dbReference>
<feature type="compositionally biased region" description="Low complexity" evidence="13">
    <location>
        <begin position="1"/>
        <end position="11"/>
    </location>
</feature>
<dbReference type="InterPro" id="IPR002638">
    <property type="entry name" value="Quinolinate_PRibosylTrfase_C"/>
</dbReference>
<comment type="similarity">
    <text evidence="3 12">Belongs to the NadC/ModD family.</text>
</comment>
<sequence length="309" mass="33507">MSSTTNNNTKSTKIDQHAPLSSLLPPPQIYSVVSRWLEDDIPSHFDVGGHVVGNTMQTAQLWMKSPGVLAGLPFFEKVFDVCGGCTVNWEDVAQEGSKLDASSSNKVLLATVTGPVSHLLRGERTALNTLSRCSGVATLSHQCKQIAVARNWNGLIAGTRKTTPGFRLVEKYGLLVGGCATHRLDLSQMVMLKDNHIWSAGSITNAVKKAATVSGFTQKIEVECQSLEEAMEAAEAGAHIVMLDNFEPEKLKLDAAVLKKKYPHIIVEASGGITMESMTDYFDENVDVISQGKLTQGYDCVDFSLKIVH</sequence>